<feature type="binding site" evidence="10">
    <location>
        <position position="86"/>
    </location>
    <ligand>
        <name>Na(+)</name>
        <dbReference type="ChEBI" id="CHEBI:29101"/>
        <note>structural</note>
    </ligand>
</feature>
<comment type="subcellular location">
    <subcellularLocation>
        <location evidence="1 10">Cell membrane</location>
        <topology evidence="1 10">Multi-pass membrane protein</topology>
    </subcellularLocation>
</comment>
<dbReference type="EMBL" id="JACHBQ010000001">
    <property type="protein sequence ID" value="MBB5642626.1"/>
    <property type="molecule type" value="Genomic_DNA"/>
</dbReference>
<keyword evidence="2 10" id="KW-1003">Cell membrane</keyword>
<dbReference type="Pfam" id="PF02537">
    <property type="entry name" value="CRCB"/>
    <property type="match status" value="1"/>
</dbReference>
<keyword evidence="4 10" id="KW-1133">Transmembrane helix</keyword>
<reference evidence="11 13" key="1">
    <citation type="submission" date="2014-08" db="EMBL/GenBank/DDBJ databases">
        <authorList>
            <person name="Sisinthy S."/>
        </authorList>
    </citation>
    <scope>NUCLEOTIDE SEQUENCE [LARGE SCALE GENOMIC DNA]</scope>
    <source>
        <strain evidence="11 13">RuG17</strain>
    </source>
</reference>
<dbReference type="GO" id="GO:0046872">
    <property type="term" value="F:metal ion binding"/>
    <property type="evidence" value="ECO:0007669"/>
    <property type="project" value="UniProtKB-KW"/>
</dbReference>
<dbReference type="HAMAP" id="MF_00454">
    <property type="entry name" value="FluC"/>
    <property type="match status" value="1"/>
</dbReference>
<dbReference type="PANTHER" id="PTHR28259">
    <property type="entry name" value="FLUORIDE EXPORT PROTEIN 1-RELATED"/>
    <property type="match status" value="1"/>
</dbReference>
<evidence type="ECO:0000313" key="13">
    <source>
        <dbReference type="Proteomes" id="UP000029864"/>
    </source>
</evidence>
<dbReference type="STRING" id="1001240.GY21_14645"/>
<name>A0A099J4U3_9MICO</name>
<protein>
    <recommendedName>
        <fullName evidence="10">Fluoride-specific ion channel FluC</fullName>
    </recommendedName>
</protein>
<evidence type="ECO:0000256" key="5">
    <source>
        <dbReference type="ARBA" id="ARBA00023136"/>
    </source>
</evidence>
<comment type="similarity">
    <text evidence="7 10">Belongs to the fluoride channel Fluc/FEX (TC 1.A.43) family.</text>
</comment>
<comment type="caution">
    <text evidence="11">The sequence shown here is derived from an EMBL/GenBank/DDBJ whole genome shotgun (WGS) entry which is preliminary data.</text>
</comment>
<evidence type="ECO:0000256" key="6">
    <source>
        <dbReference type="ARBA" id="ARBA00023303"/>
    </source>
</evidence>
<evidence type="ECO:0000256" key="4">
    <source>
        <dbReference type="ARBA" id="ARBA00022989"/>
    </source>
</evidence>
<evidence type="ECO:0000256" key="8">
    <source>
        <dbReference type="ARBA" id="ARBA00035585"/>
    </source>
</evidence>
<keyword evidence="13" id="KW-1185">Reference proteome</keyword>
<evidence type="ECO:0000256" key="7">
    <source>
        <dbReference type="ARBA" id="ARBA00035120"/>
    </source>
</evidence>
<evidence type="ECO:0000256" key="3">
    <source>
        <dbReference type="ARBA" id="ARBA00022692"/>
    </source>
</evidence>
<proteinExistence type="inferred from homology"/>
<evidence type="ECO:0000313" key="12">
    <source>
        <dbReference type="EMBL" id="MBB5642626.1"/>
    </source>
</evidence>
<dbReference type="eggNOG" id="COG0239">
    <property type="taxonomic scope" value="Bacteria"/>
</dbReference>
<evidence type="ECO:0000256" key="9">
    <source>
        <dbReference type="ARBA" id="ARBA00049940"/>
    </source>
</evidence>
<evidence type="ECO:0000256" key="10">
    <source>
        <dbReference type="HAMAP-Rule" id="MF_00454"/>
    </source>
</evidence>
<dbReference type="AlphaFoldDB" id="A0A099J4U3"/>
<feature type="binding site" evidence="10">
    <location>
        <position position="89"/>
    </location>
    <ligand>
        <name>Na(+)</name>
        <dbReference type="ChEBI" id="CHEBI:29101"/>
        <note>structural</note>
    </ligand>
</feature>
<feature type="transmembrane region" description="Helical" evidence="10">
    <location>
        <begin position="12"/>
        <end position="29"/>
    </location>
</feature>
<keyword evidence="10" id="KW-0813">Transport</keyword>
<keyword evidence="5 10" id="KW-0472">Membrane</keyword>
<feature type="transmembrane region" description="Helical" evidence="10">
    <location>
        <begin position="107"/>
        <end position="129"/>
    </location>
</feature>
<sequence>MHDTAKPVHLRWQYLLLVFAGGTAGTALREAVGLLTPSGGFPLTTMGINVTGAFLLGALLEALVRRGPDAGRRRGTRVLLGTGVLGGFTTYSALATDTSLLFADGNVGAALLYAGGTLVLGALATWLGIAASAARHRRGTSRAGGVA</sequence>
<reference evidence="12 14" key="2">
    <citation type="submission" date="2020-08" db="EMBL/GenBank/DDBJ databases">
        <title>Sequencing the genomes of 1000 actinobacteria strains.</title>
        <authorList>
            <person name="Klenk H.-P."/>
        </authorList>
    </citation>
    <scope>NUCLEOTIDE SEQUENCE [LARGE SCALE GENOMIC DNA]</scope>
    <source>
        <strain evidence="12 14">DSM 21065</strain>
    </source>
</reference>
<keyword evidence="10" id="KW-0479">Metal-binding</keyword>
<comment type="catalytic activity">
    <reaction evidence="8">
        <text>fluoride(in) = fluoride(out)</text>
        <dbReference type="Rhea" id="RHEA:76159"/>
        <dbReference type="ChEBI" id="CHEBI:17051"/>
    </reaction>
    <physiologicalReaction direction="left-to-right" evidence="8">
        <dbReference type="Rhea" id="RHEA:76160"/>
    </physiologicalReaction>
</comment>
<comment type="function">
    <text evidence="9 10">Fluoride-specific ion channel. Important for reducing fluoride concentration in the cell, thus reducing its toxicity.</text>
</comment>
<dbReference type="RefSeq" id="WP_152602259.1">
    <property type="nucleotide sequence ID" value="NZ_JACHBQ010000001.1"/>
</dbReference>
<evidence type="ECO:0000256" key="2">
    <source>
        <dbReference type="ARBA" id="ARBA00022475"/>
    </source>
</evidence>
<dbReference type="InterPro" id="IPR003691">
    <property type="entry name" value="FluC"/>
</dbReference>
<gene>
    <name evidence="10" type="primary">fluC</name>
    <name evidence="10" type="synonym">crcB</name>
    <name evidence="12" type="ORF">BJ997_003174</name>
    <name evidence="11" type="ORF">GY21_14645</name>
</gene>
<dbReference type="Proteomes" id="UP000561726">
    <property type="component" value="Unassembled WGS sequence"/>
</dbReference>
<keyword evidence="10" id="KW-0915">Sodium</keyword>
<dbReference type="GO" id="GO:0062054">
    <property type="term" value="F:fluoride channel activity"/>
    <property type="evidence" value="ECO:0007669"/>
    <property type="project" value="UniProtKB-UniRule"/>
</dbReference>
<feature type="transmembrane region" description="Helical" evidence="10">
    <location>
        <begin position="76"/>
        <end position="95"/>
    </location>
</feature>
<accession>A0A099J4U3</accession>
<dbReference type="GO" id="GO:0005886">
    <property type="term" value="C:plasma membrane"/>
    <property type="evidence" value="ECO:0007669"/>
    <property type="project" value="UniProtKB-SubCell"/>
</dbReference>
<evidence type="ECO:0000313" key="14">
    <source>
        <dbReference type="Proteomes" id="UP000561726"/>
    </source>
</evidence>
<dbReference type="GO" id="GO:0140114">
    <property type="term" value="P:cellular detoxification of fluoride"/>
    <property type="evidence" value="ECO:0007669"/>
    <property type="project" value="UniProtKB-UniRule"/>
</dbReference>
<dbReference type="Proteomes" id="UP000029864">
    <property type="component" value="Unassembled WGS sequence"/>
</dbReference>
<keyword evidence="10" id="KW-0406">Ion transport</keyword>
<keyword evidence="3 10" id="KW-0812">Transmembrane</keyword>
<dbReference type="EMBL" id="JPXF01000067">
    <property type="protein sequence ID" value="KGJ72527.1"/>
    <property type="molecule type" value="Genomic_DNA"/>
</dbReference>
<keyword evidence="6 10" id="KW-0407">Ion channel</keyword>
<evidence type="ECO:0000313" key="11">
    <source>
        <dbReference type="EMBL" id="KGJ72527.1"/>
    </source>
</evidence>
<evidence type="ECO:0000256" key="1">
    <source>
        <dbReference type="ARBA" id="ARBA00004651"/>
    </source>
</evidence>
<dbReference type="OrthoDB" id="4408652at2"/>
<dbReference type="PANTHER" id="PTHR28259:SF1">
    <property type="entry name" value="FLUORIDE EXPORT PROTEIN 1-RELATED"/>
    <property type="match status" value="1"/>
</dbReference>
<comment type="activity regulation">
    <text evidence="10">Na(+) is not transported, but it plays an essential structural role and its presence is essential for fluoride channel function.</text>
</comment>
<feature type="transmembrane region" description="Helical" evidence="10">
    <location>
        <begin position="41"/>
        <end position="64"/>
    </location>
</feature>
<organism evidence="11 13">
    <name type="scientific">Cryobacterium roopkundense</name>
    <dbReference type="NCBI Taxonomy" id="1001240"/>
    <lineage>
        <taxon>Bacteria</taxon>
        <taxon>Bacillati</taxon>
        <taxon>Actinomycetota</taxon>
        <taxon>Actinomycetes</taxon>
        <taxon>Micrococcales</taxon>
        <taxon>Microbacteriaceae</taxon>
        <taxon>Cryobacterium</taxon>
    </lineage>
</organism>